<evidence type="ECO:0000313" key="3">
    <source>
        <dbReference type="Proteomes" id="UP001283341"/>
    </source>
</evidence>
<protein>
    <submittedName>
        <fullName evidence="2">Uncharacterized protein</fullName>
    </submittedName>
</protein>
<reference evidence="2" key="1">
    <citation type="journal article" date="2023" name="Mol. Phylogenet. Evol.">
        <title>Genome-scale phylogeny and comparative genomics of the fungal order Sordariales.</title>
        <authorList>
            <person name="Hensen N."/>
            <person name="Bonometti L."/>
            <person name="Westerberg I."/>
            <person name="Brannstrom I.O."/>
            <person name="Guillou S."/>
            <person name="Cros-Aarteil S."/>
            <person name="Calhoun S."/>
            <person name="Haridas S."/>
            <person name="Kuo A."/>
            <person name="Mondo S."/>
            <person name="Pangilinan J."/>
            <person name="Riley R."/>
            <person name="LaButti K."/>
            <person name="Andreopoulos B."/>
            <person name="Lipzen A."/>
            <person name="Chen C."/>
            <person name="Yan M."/>
            <person name="Daum C."/>
            <person name="Ng V."/>
            <person name="Clum A."/>
            <person name="Steindorff A."/>
            <person name="Ohm R.A."/>
            <person name="Martin F."/>
            <person name="Silar P."/>
            <person name="Natvig D.O."/>
            <person name="Lalanne C."/>
            <person name="Gautier V."/>
            <person name="Ament-Velasquez S.L."/>
            <person name="Kruys A."/>
            <person name="Hutchinson M.I."/>
            <person name="Powell A.J."/>
            <person name="Barry K."/>
            <person name="Miller A.N."/>
            <person name="Grigoriev I.V."/>
            <person name="Debuchy R."/>
            <person name="Gladieux P."/>
            <person name="Hiltunen Thoren M."/>
            <person name="Johannesson H."/>
        </authorList>
    </citation>
    <scope>NUCLEOTIDE SEQUENCE</scope>
    <source>
        <strain evidence="2">CBS 118394</strain>
    </source>
</reference>
<dbReference type="Proteomes" id="UP001283341">
    <property type="component" value="Unassembled WGS sequence"/>
</dbReference>
<reference evidence="2" key="2">
    <citation type="submission" date="2023-06" db="EMBL/GenBank/DDBJ databases">
        <authorList>
            <consortium name="Lawrence Berkeley National Laboratory"/>
            <person name="Haridas S."/>
            <person name="Hensen N."/>
            <person name="Bonometti L."/>
            <person name="Westerberg I."/>
            <person name="Brannstrom I.O."/>
            <person name="Guillou S."/>
            <person name="Cros-Aarteil S."/>
            <person name="Calhoun S."/>
            <person name="Kuo A."/>
            <person name="Mondo S."/>
            <person name="Pangilinan J."/>
            <person name="Riley R."/>
            <person name="Labutti K."/>
            <person name="Andreopoulos B."/>
            <person name="Lipzen A."/>
            <person name="Chen C."/>
            <person name="Yanf M."/>
            <person name="Daum C."/>
            <person name="Ng V."/>
            <person name="Clum A."/>
            <person name="Steindorff A."/>
            <person name="Ohm R."/>
            <person name="Martin F."/>
            <person name="Silar P."/>
            <person name="Natvig D."/>
            <person name="Lalanne C."/>
            <person name="Gautier V."/>
            <person name="Ament-Velasquez S.L."/>
            <person name="Kruys A."/>
            <person name="Hutchinson M.I."/>
            <person name="Powell A.J."/>
            <person name="Barry K."/>
            <person name="Miller A.N."/>
            <person name="Grigoriev I.V."/>
            <person name="Debuchy R."/>
            <person name="Gladieux P."/>
            <person name="Thoren M.H."/>
            <person name="Johannesson H."/>
        </authorList>
    </citation>
    <scope>NUCLEOTIDE SEQUENCE</scope>
    <source>
        <strain evidence="2">CBS 118394</strain>
    </source>
</reference>
<proteinExistence type="predicted"/>
<keyword evidence="3" id="KW-1185">Reference proteome</keyword>
<organism evidence="2 3">
    <name type="scientific">Apodospora peruviana</name>
    <dbReference type="NCBI Taxonomy" id="516989"/>
    <lineage>
        <taxon>Eukaryota</taxon>
        <taxon>Fungi</taxon>
        <taxon>Dikarya</taxon>
        <taxon>Ascomycota</taxon>
        <taxon>Pezizomycotina</taxon>
        <taxon>Sordariomycetes</taxon>
        <taxon>Sordariomycetidae</taxon>
        <taxon>Sordariales</taxon>
        <taxon>Lasiosphaeriaceae</taxon>
        <taxon>Apodospora</taxon>
    </lineage>
</organism>
<feature type="region of interest" description="Disordered" evidence="1">
    <location>
        <begin position="154"/>
        <end position="242"/>
    </location>
</feature>
<dbReference type="AlphaFoldDB" id="A0AAE0I061"/>
<sequence length="242" mass="26321">MAPTNWDSDCHLALLQAIIACAPPTPAEWEMILDQVSQKGYIYTSSAALFSPAFLNSPYNQTTTNHYRITSNFSHYLLYQTIGVPSSTSSLASTMTERMSWDREADHDLLTSLTQELQPTQEQLRAVMARMHALGYTCTVKAITQHLQKLRRKEGGGASAAASNAGDEEAATPAKKKRATAGSAKKTPAKRKGKATKSADFIGKAEDDSEDESKTPSKKVKKEEPNDDEGDDIQILPAAGEV</sequence>
<comment type="caution">
    <text evidence="2">The sequence shown here is derived from an EMBL/GenBank/DDBJ whole genome shotgun (WGS) entry which is preliminary data.</text>
</comment>
<evidence type="ECO:0000313" key="2">
    <source>
        <dbReference type="EMBL" id="KAK3315171.1"/>
    </source>
</evidence>
<gene>
    <name evidence="2" type="ORF">B0H66DRAFT_606074</name>
</gene>
<dbReference type="EMBL" id="JAUEDM010000006">
    <property type="protein sequence ID" value="KAK3315171.1"/>
    <property type="molecule type" value="Genomic_DNA"/>
</dbReference>
<evidence type="ECO:0000256" key="1">
    <source>
        <dbReference type="SAM" id="MobiDB-lite"/>
    </source>
</evidence>
<accession>A0AAE0I061</accession>
<name>A0AAE0I061_9PEZI</name>